<accession>A0A1X2HUK4</accession>
<protein>
    <submittedName>
        <fullName evidence="2">Uncharacterized protein</fullName>
    </submittedName>
</protein>
<proteinExistence type="predicted"/>
<dbReference type="EMBL" id="MCGN01000001">
    <property type="protein sequence ID" value="ORZ03246.1"/>
    <property type="molecule type" value="Genomic_DNA"/>
</dbReference>
<evidence type="ECO:0000313" key="2">
    <source>
        <dbReference type="EMBL" id="ORZ03246.1"/>
    </source>
</evidence>
<comment type="caution">
    <text evidence="2">The sequence shown here is derived from an EMBL/GenBank/DDBJ whole genome shotgun (WGS) entry which is preliminary data.</text>
</comment>
<evidence type="ECO:0000313" key="3">
    <source>
        <dbReference type="Proteomes" id="UP000242180"/>
    </source>
</evidence>
<organism evidence="2 3">
    <name type="scientific">Syncephalastrum racemosum</name>
    <name type="common">Filamentous fungus</name>
    <dbReference type="NCBI Taxonomy" id="13706"/>
    <lineage>
        <taxon>Eukaryota</taxon>
        <taxon>Fungi</taxon>
        <taxon>Fungi incertae sedis</taxon>
        <taxon>Mucoromycota</taxon>
        <taxon>Mucoromycotina</taxon>
        <taxon>Mucoromycetes</taxon>
        <taxon>Mucorales</taxon>
        <taxon>Syncephalastraceae</taxon>
        <taxon>Syncephalastrum</taxon>
    </lineage>
</organism>
<sequence>MYTSQTKAATAAAQATPPSSSSTTVVSSHCSCSYNQRKKRNTTCSDSVLVVRPLTQANLSFHAAAPRSSRYYRQERTALFIERQTRLAILERQMQEGLVLEQDMVRQYEEHRLMWYSNNDSNSNSNGSGSSSVANANRLARRPPPPPFSLLDLQQHNGSHNDESSDSPFTRSLRYKTKVRRTMQRLAQPFRMLVTVPPKNLLPTEQGDIVALSYYDCV</sequence>
<dbReference type="Proteomes" id="UP000242180">
    <property type="component" value="Unassembled WGS sequence"/>
</dbReference>
<evidence type="ECO:0000256" key="1">
    <source>
        <dbReference type="SAM" id="MobiDB-lite"/>
    </source>
</evidence>
<dbReference type="AlphaFoldDB" id="A0A1X2HUK4"/>
<feature type="compositionally biased region" description="Low complexity" evidence="1">
    <location>
        <begin position="119"/>
        <end position="138"/>
    </location>
</feature>
<name>A0A1X2HUK4_SYNRA</name>
<keyword evidence="3" id="KW-1185">Reference proteome</keyword>
<feature type="region of interest" description="Disordered" evidence="1">
    <location>
        <begin position="119"/>
        <end position="173"/>
    </location>
</feature>
<reference evidence="2 3" key="1">
    <citation type="submission" date="2016-07" db="EMBL/GenBank/DDBJ databases">
        <title>Pervasive Adenine N6-methylation of Active Genes in Fungi.</title>
        <authorList>
            <consortium name="DOE Joint Genome Institute"/>
            <person name="Mondo S.J."/>
            <person name="Dannebaum R.O."/>
            <person name="Kuo R.C."/>
            <person name="Labutti K."/>
            <person name="Haridas S."/>
            <person name="Kuo A."/>
            <person name="Salamov A."/>
            <person name="Ahrendt S.R."/>
            <person name="Lipzen A."/>
            <person name="Sullivan W."/>
            <person name="Andreopoulos W.B."/>
            <person name="Clum A."/>
            <person name="Lindquist E."/>
            <person name="Daum C."/>
            <person name="Ramamoorthy G.K."/>
            <person name="Gryganskyi A."/>
            <person name="Culley D."/>
            <person name="Magnuson J.K."/>
            <person name="James T.Y."/>
            <person name="O'Malley M.A."/>
            <person name="Stajich J.E."/>
            <person name="Spatafora J.W."/>
            <person name="Visel A."/>
            <person name="Grigoriev I.V."/>
        </authorList>
    </citation>
    <scope>NUCLEOTIDE SEQUENCE [LARGE SCALE GENOMIC DNA]</scope>
    <source>
        <strain evidence="2 3">NRRL 2496</strain>
    </source>
</reference>
<feature type="region of interest" description="Disordered" evidence="1">
    <location>
        <begin position="1"/>
        <end position="27"/>
    </location>
</feature>
<gene>
    <name evidence="2" type="ORF">BCR43DRAFT_482986</name>
</gene>
<dbReference type="InParanoid" id="A0A1X2HUK4"/>